<dbReference type="Proteomes" id="UP000761167">
    <property type="component" value="Unassembled WGS sequence"/>
</dbReference>
<evidence type="ECO:0000313" key="2">
    <source>
        <dbReference type="EMBL" id="MBS5359325.1"/>
    </source>
</evidence>
<protein>
    <submittedName>
        <fullName evidence="2">Accessory secretory protein Asp5</fullName>
    </submittedName>
</protein>
<keyword evidence="1" id="KW-0472">Membrane</keyword>
<gene>
    <name evidence="3" type="ORF">KH363_02850</name>
    <name evidence="2" type="ORF">KHX87_09560</name>
</gene>
<comment type="caution">
    <text evidence="2">The sequence shown here is derived from an EMBL/GenBank/DDBJ whole genome shotgun (WGS) entry which is preliminary data.</text>
</comment>
<feature type="transmembrane region" description="Helical" evidence="1">
    <location>
        <begin position="51"/>
        <end position="71"/>
    </location>
</feature>
<organism evidence="2 4">
    <name type="scientific">Streptococcus parasanguinis</name>
    <dbReference type="NCBI Taxonomy" id="1318"/>
    <lineage>
        <taxon>Bacteria</taxon>
        <taxon>Bacillati</taxon>
        <taxon>Bacillota</taxon>
        <taxon>Bacilli</taxon>
        <taxon>Lactobacillales</taxon>
        <taxon>Streptococcaceae</taxon>
        <taxon>Streptococcus</taxon>
    </lineage>
</organism>
<dbReference type="AlphaFoldDB" id="A0A0F3H722"/>
<evidence type="ECO:0000313" key="3">
    <source>
        <dbReference type="EMBL" id="MBS6536465.1"/>
    </source>
</evidence>
<evidence type="ECO:0000313" key="4">
    <source>
        <dbReference type="Proteomes" id="UP000709219"/>
    </source>
</evidence>
<reference evidence="2" key="1">
    <citation type="submission" date="2021-02" db="EMBL/GenBank/DDBJ databases">
        <title>Infant gut strain persistence is associated with maternal origin, phylogeny, and functional potential including surface adhesion and iron acquisition.</title>
        <authorList>
            <person name="Lou Y.C."/>
        </authorList>
    </citation>
    <scope>NUCLEOTIDE SEQUENCE</scope>
    <source>
        <strain evidence="3">L3_060_000G1_dasL3_060_000G1_metabat.metabat.86_ sub</strain>
        <strain evidence="2">L3_098_011G1_dasL3_098_011G1_concoct_7</strain>
    </source>
</reference>
<sequence>MEMVFAIGISILSLALVVLITLQPRQQQSLSTDATSNLGKPSYWRSHRGLKLATLVVSIVFLLSLFLYMMVVQA</sequence>
<name>A0A0F3H722_STRPA</name>
<dbReference type="InterPro" id="IPR031548">
    <property type="entry name" value="Asp5"/>
</dbReference>
<dbReference type="EMBL" id="JAGZZN010000011">
    <property type="protein sequence ID" value="MBS6536465.1"/>
    <property type="molecule type" value="Genomic_DNA"/>
</dbReference>
<dbReference type="EMBL" id="JAGZFP010000029">
    <property type="protein sequence ID" value="MBS5359325.1"/>
    <property type="molecule type" value="Genomic_DNA"/>
</dbReference>
<dbReference type="Pfam" id="PF17000">
    <property type="entry name" value="Asp5"/>
    <property type="match status" value="1"/>
</dbReference>
<evidence type="ECO:0000256" key="1">
    <source>
        <dbReference type="SAM" id="Phobius"/>
    </source>
</evidence>
<keyword evidence="1" id="KW-1133">Transmembrane helix</keyword>
<keyword evidence="1" id="KW-0812">Transmembrane</keyword>
<accession>A0A0F3H722</accession>
<proteinExistence type="predicted"/>
<dbReference type="Proteomes" id="UP000709219">
    <property type="component" value="Unassembled WGS sequence"/>
</dbReference>
<dbReference type="RefSeq" id="WP_003012425.1">
    <property type="nucleotide sequence ID" value="NZ_JACLQX010000012.1"/>
</dbReference>